<dbReference type="Proteomes" id="UP000594261">
    <property type="component" value="Chromosome 5"/>
</dbReference>
<feature type="region of interest" description="Disordered" evidence="7">
    <location>
        <begin position="484"/>
        <end position="529"/>
    </location>
</feature>
<comment type="subcellular location">
    <subcellularLocation>
        <location evidence="1">Endoplasmic reticulum membrane</location>
        <topology evidence="1">Multi-pass membrane protein</topology>
    </subcellularLocation>
</comment>
<evidence type="ECO:0000256" key="3">
    <source>
        <dbReference type="ARBA" id="ARBA00022824"/>
    </source>
</evidence>
<sequence>METATTSNNEDDDDVVFLDALDDFPFYDCPSSFTPQSECSTSASSPSPSSSALLTADSSSTLRRRRSLSSRSFSGDDSKTSSFNSSTFRDRYRIARNLTENERINEKPEPVQSENSIVTTETDSRVVAAAIANDSADSEAELSDPSFNWLIFIAGLVIKAITFQINLFITFTTFPLFLLYHSYTIITNPYQTVRRGTDYLSQKLTKFKPEALSSWLRENHWVWKVALRCGWGILSSAYVCVVLCSLLVSSAVFSVVLVRRLVEEPIQIKEVLNFNYAKHSPVAYVPIVPCTGIGCGEHCKEVIGGIGFIPPTHRLQVMVSLTLPESEYNRNLGVFQVRVDFLSVSGKTLASSSHPCMLQFKSEPIRLLLTFLKAAPLVAGFVSESQTLSLKFRGFTEGEVPTACLKVTIEQRAEYRPGAGIPELYDASLILESELPLFKRIIWYWKKTIFIWISIMSFMMQLLFTLVCCRSIIIPKLRPRDVVPSNSATRNSPPVRGGVASSSAPGSSSPVRGGVASSSATGSSSPVQG</sequence>
<evidence type="ECO:0000256" key="1">
    <source>
        <dbReference type="ARBA" id="ARBA00004477"/>
    </source>
</evidence>
<evidence type="ECO:0000313" key="9">
    <source>
        <dbReference type="EnsemblPlants" id="QL05p050338:mrna"/>
    </source>
</evidence>
<evidence type="ECO:0000256" key="7">
    <source>
        <dbReference type="SAM" id="MobiDB-lite"/>
    </source>
</evidence>
<dbReference type="AlphaFoldDB" id="A0A7N2LRR5"/>
<feature type="compositionally biased region" description="Low complexity" evidence="7">
    <location>
        <begin position="495"/>
        <end position="529"/>
    </location>
</feature>
<keyword evidence="5" id="KW-0443">Lipid metabolism</keyword>
<dbReference type="KEGG" id="qlo:115992107"/>
<dbReference type="OrthoDB" id="3990054at2759"/>
<dbReference type="FunCoup" id="A0A7N2LRR5">
    <property type="interactions" value="1974"/>
</dbReference>
<feature type="transmembrane region" description="Helical" evidence="8">
    <location>
        <begin position="149"/>
        <end position="169"/>
    </location>
</feature>
<gene>
    <name evidence="9" type="primary">LOC115992107</name>
</gene>
<dbReference type="Pfam" id="PF06775">
    <property type="entry name" value="Seipin"/>
    <property type="match status" value="1"/>
</dbReference>
<dbReference type="PANTHER" id="PTHR21212">
    <property type="entry name" value="BERNARDINELLI-SEIP CONGENITAL LIPODYSTROPHY 2 HOMOLOG BSCL2 PROTEIN"/>
    <property type="match status" value="1"/>
</dbReference>
<dbReference type="RefSeq" id="XP_030972028.1">
    <property type="nucleotide sequence ID" value="XM_031116168.1"/>
</dbReference>
<dbReference type="GO" id="GO:0005789">
    <property type="term" value="C:endoplasmic reticulum membrane"/>
    <property type="evidence" value="ECO:0007669"/>
    <property type="project" value="UniProtKB-SubCell"/>
</dbReference>
<dbReference type="GO" id="GO:0140042">
    <property type="term" value="P:lipid droplet formation"/>
    <property type="evidence" value="ECO:0007669"/>
    <property type="project" value="UniProtKB-ARBA"/>
</dbReference>
<accession>A0A7N2LRR5</accession>
<dbReference type="EnsemblPlants" id="QL05p050338:mrna">
    <property type="protein sequence ID" value="QL05p050338:mrna"/>
    <property type="gene ID" value="QL05p050338"/>
</dbReference>
<keyword evidence="6 8" id="KW-0472">Membrane</keyword>
<evidence type="ECO:0000256" key="8">
    <source>
        <dbReference type="SAM" id="Phobius"/>
    </source>
</evidence>
<proteinExistence type="predicted"/>
<keyword evidence="4 8" id="KW-1133">Transmembrane helix</keyword>
<feature type="region of interest" description="Disordered" evidence="7">
    <location>
        <begin position="33"/>
        <end position="84"/>
    </location>
</feature>
<keyword evidence="2 8" id="KW-0812">Transmembrane</keyword>
<name>A0A7N2LRR5_QUELO</name>
<dbReference type="CDD" id="cd23995">
    <property type="entry name" value="Seipin_BSCL2_like"/>
    <property type="match status" value="1"/>
</dbReference>
<dbReference type="OMA" id="PGVTCGV"/>
<dbReference type="Gramene" id="QL05p050338:mrna">
    <property type="protein sequence ID" value="QL05p050338:mrna"/>
    <property type="gene ID" value="QL05p050338"/>
</dbReference>
<dbReference type="InterPro" id="IPR009617">
    <property type="entry name" value="Seipin"/>
</dbReference>
<evidence type="ECO:0000313" key="10">
    <source>
        <dbReference type="Proteomes" id="UP000594261"/>
    </source>
</evidence>
<feature type="transmembrane region" description="Helical" evidence="8">
    <location>
        <begin position="231"/>
        <end position="258"/>
    </location>
</feature>
<evidence type="ECO:0000256" key="5">
    <source>
        <dbReference type="ARBA" id="ARBA00023098"/>
    </source>
</evidence>
<reference evidence="9 10" key="1">
    <citation type="journal article" date="2016" name="G3 (Bethesda)">
        <title>First Draft Assembly and Annotation of the Genome of a California Endemic Oak Quercus lobata Nee (Fagaceae).</title>
        <authorList>
            <person name="Sork V.L."/>
            <person name="Fitz-Gibbon S.T."/>
            <person name="Puiu D."/>
            <person name="Crepeau M."/>
            <person name="Gugger P.F."/>
            <person name="Sherman R."/>
            <person name="Stevens K."/>
            <person name="Langley C.H."/>
            <person name="Pellegrini M."/>
            <person name="Salzberg S.L."/>
        </authorList>
    </citation>
    <scope>NUCLEOTIDE SEQUENCE [LARGE SCALE GENOMIC DNA]</scope>
    <source>
        <strain evidence="9 10">cv. SW786</strain>
    </source>
</reference>
<evidence type="ECO:0008006" key="11">
    <source>
        <dbReference type="Google" id="ProtNLM"/>
    </source>
</evidence>
<keyword evidence="10" id="KW-1185">Reference proteome</keyword>
<protein>
    <recommendedName>
        <fullName evidence="11">Seipin</fullName>
    </recommendedName>
</protein>
<evidence type="ECO:0000256" key="6">
    <source>
        <dbReference type="ARBA" id="ARBA00023136"/>
    </source>
</evidence>
<evidence type="ECO:0000256" key="4">
    <source>
        <dbReference type="ARBA" id="ARBA00022989"/>
    </source>
</evidence>
<evidence type="ECO:0000256" key="2">
    <source>
        <dbReference type="ARBA" id="ARBA00022692"/>
    </source>
</evidence>
<feature type="transmembrane region" description="Helical" evidence="8">
    <location>
        <begin position="449"/>
        <end position="473"/>
    </location>
</feature>
<dbReference type="GO" id="GO:0006629">
    <property type="term" value="P:lipid metabolic process"/>
    <property type="evidence" value="ECO:0007669"/>
    <property type="project" value="UniProtKB-KW"/>
</dbReference>
<dbReference type="PANTHER" id="PTHR21212:SF0">
    <property type="entry name" value="SEIPIN"/>
    <property type="match status" value="1"/>
</dbReference>
<dbReference type="GeneID" id="115992107"/>
<reference evidence="9" key="2">
    <citation type="submission" date="2021-01" db="UniProtKB">
        <authorList>
            <consortium name="EnsemblPlants"/>
        </authorList>
    </citation>
    <scope>IDENTIFICATION</scope>
</reference>
<dbReference type="EMBL" id="LRBV02000005">
    <property type="status" value="NOT_ANNOTATED_CDS"/>
    <property type="molecule type" value="Genomic_DNA"/>
</dbReference>
<keyword evidence="3" id="KW-0256">Endoplasmic reticulum</keyword>
<organism evidence="9 10">
    <name type="scientific">Quercus lobata</name>
    <name type="common">Valley oak</name>
    <dbReference type="NCBI Taxonomy" id="97700"/>
    <lineage>
        <taxon>Eukaryota</taxon>
        <taxon>Viridiplantae</taxon>
        <taxon>Streptophyta</taxon>
        <taxon>Embryophyta</taxon>
        <taxon>Tracheophyta</taxon>
        <taxon>Spermatophyta</taxon>
        <taxon>Magnoliopsida</taxon>
        <taxon>eudicotyledons</taxon>
        <taxon>Gunneridae</taxon>
        <taxon>Pentapetalae</taxon>
        <taxon>rosids</taxon>
        <taxon>fabids</taxon>
        <taxon>Fagales</taxon>
        <taxon>Fagaceae</taxon>
        <taxon>Quercus</taxon>
    </lineage>
</organism>
<dbReference type="InParanoid" id="A0A7N2LRR5"/>
<feature type="compositionally biased region" description="Low complexity" evidence="7">
    <location>
        <begin position="40"/>
        <end position="61"/>
    </location>
</feature>